<evidence type="ECO:0000256" key="4">
    <source>
        <dbReference type="ARBA" id="ARBA00022989"/>
    </source>
</evidence>
<dbReference type="OrthoDB" id="284062at2"/>
<keyword evidence="4 6" id="KW-1133">Transmembrane helix</keyword>
<keyword evidence="9" id="KW-1185">Reference proteome</keyword>
<keyword evidence="2" id="KW-1003">Cell membrane</keyword>
<protein>
    <recommendedName>
        <fullName evidence="7">VTT domain-containing protein</fullName>
    </recommendedName>
</protein>
<dbReference type="GO" id="GO:0005886">
    <property type="term" value="C:plasma membrane"/>
    <property type="evidence" value="ECO:0007669"/>
    <property type="project" value="UniProtKB-SubCell"/>
</dbReference>
<dbReference type="RefSeq" id="WP_062476887.1">
    <property type="nucleotide sequence ID" value="NZ_CP013650.1"/>
</dbReference>
<feature type="transmembrane region" description="Helical" evidence="6">
    <location>
        <begin position="164"/>
        <end position="185"/>
    </location>
</feature>
<evidence type="ECO:0000256" key="3">
    <source>
        <dbReference type="ARBA" id="ARBA00022692"/>
    </source>
</evidence>
<evidence type="ECO:0000256" key="1">
    <source>
        <dbReference type="ARBA" id="ARBA00004651"/>
    </source>
</evidence>
<keyword evidence="3 6" id="KW-0812">Transmembrane</keyword>
<evidence type="ECO:0000259" key="7">
    <source>
        <dbReference type="Pfam" id="PF09335"/>
    </source>
</evidence>
<accession>A0A0U2ZEK9</accession>
<comment type="subcellular location">
    <subcellularLocation>
        <location evidence="1">Cell membrane</location>
        <topology evidence="1">Multi-pass membrane protein</topology>
    </subcellularLocation>
</comment>
<dbReference type="Proteomes" id="UP000068447">
    <property type="component" value="Chromosome"/>
</dbReference>
<proteinExistence type="predicted"/>
<dbReference type="KEGG" id="lal:AT746_04255"/>
<dbReference type="InterPro" id="IPR051311">
    <property type="entry name" value="DedA_domain"/>
</dbReference>
<name>A0A0U2ZEK9_9ALTE</name>
<feature type="transmembrane region" description="Helical" evidence="6">
    <location>
        <begin position="45"/>
        <end position="63"/>
    </location>
</feature>
<feature type="transmembrane region" description="Helical" evidence="6">
    <location>
        <begin position="75"/>
        <end position="100"/>
    </location>
</feature>
<dbReference type="PANTHER" id="PTHR42709">
    <property type="entry name" value="ALKALINE PHOSPHATASE LIKE PROTEIN"/>
    <property type="match status" value="1"/>
</dbReference>
<dbReference type="EMBL" id="CP013650">
    <property type="protein sequence ID" value="ALS97559.1"/>
    <property type="molecule type" value="Genomic_DNA"/>
</dbReference>
<evidence type="ECO:0000256" key="2">
    <source>
        <dbReference type="ARBA" id="ARBA00022475"/>
    </source>
</evidence>
<reference evidence="8 9" key="1">
    <citation type="submission" date="2015-12" db="EMBL/GenBank/DDBJ databases">
        <title>Complete genome of Lacimicrobium alkaliphilum KCTC 32984.</title>
        <authorList>
            <person name="Kim S.-G."/>
            <person name="Lee Y.-J."/>
        </authorList>
    </citation>
    <scope>NUCLEOTIDE SEQUENCE [LARGE SCALE GENOMIC DNA]</scope>
    <source>
        <strain evidence="8 9">YelD216</strain>
    </source>
</reference>
<feature type="domain" description="VTT" evidence="7">
    <location>
        <begin position="65"/>
        <end position="181"/>
    </location>
</feature>
<evidence type="ECO:0000313" key="8">
    <source>
        <dbReference type="EMBL" id="ALS97559.1"/>
    </source>
</evidence>
<dbReference type="InterPro" id="IPR032816">
    <property type="entry name" value="VTT_dom"/>
</dbReference>
<organism evidence="8 9">
    <name type="scientific">Lacimicrobium alkaliphilum</name>
    <dbReference type="NCBI Taxonomy" id="1526571"/>
    <lineage>
        <taxon>Bacteria</taxon>
        <taxon>Pseudomonadati</taxon>
        <taxon>Pseudomonadota</taxon>
        <taxon>Gammaproteobacteria</taxon>
        <taxon>Alteromonadales</taxon>
        <taxon>Alteromonadaceae</taxon>
        <taxon>Lacimicrobium</taxon>
    </lineage>
</organism>
<sequence>MKPMFTLILILMLIFASTFLLFNATGLLSIEHIRLWLDAAQHVDPVYVSAIVVTLLFADLFIAMPTLTITLLSGYFLGPLAGALSAILGLSLAGMGGYLFSYRYGDYLLKLLLKHPAKRAEAVDTFVQHGGMVILLSRAMPILPEVSACMAGISRMRFGRFMMLWLCSTVPYAIIGAYAGAISTLENPKPAIFTAIGLSAVLWLGWFVFKKRRTLNTEN</sequence>
<evidence type="ECO:0000256" key="6">
    <source>
        <dbReference type="SAM" id="Phobius"/>
    </source>
</evidence>
<evidence type="ECO:0000256" key="5">
    <source>
        <dbReference type="ARBA" id="ARBA00023136"/>
    </source>
</evidence>
<feature type="transmembrane region" description="Helical" evidence="6">
    <location>
        <begin position="191"/>
        <end position="209"/>
    </location>
</feature>
<dbReference type="AlphaFoldDB" id="A0A0U2ZEK9"/>
<keyword evidence="5 6" id="KW-0472">Membrane</keyword>
<gene>
    <name evidence="8" type="ORF">AT746_04255</name>
</gene>
<dbReference type="PANTHER" id="PTHR42709:SF6">
    <property type="entry name" value="UNDECAPRENYL PHOSPHATE TRANSPORTER A"/>
    <property type="match status" value="1"/>
</dbReference>
<evidence type="ECO:0000313" key="9">
    <source>
        <dbReference type="Proteomes" id="UP000068447"/>
    </source>
</evidence>
<dbReference type="STRING" id="1526571.AT746_04255"/>
<dbReference type="Pfam" id="PF09335">
    <property type="entry name" value="VTT_dom"/>
    <property type="match status" value="1"/>
</dbReference>